<dbReference type="InterPro" id="IPR036569">
    <property type="entry name" value="RpiB_LacA_LacB_sf"/>
</dbReference>
<feature type="binding site" evidence="4">
    <location>
        <begin position="8"/>
        <end position="9"/>
    </location>
    <ligand>
        <name>D-ribulose 5-phosphate</name>
        <dbReference type="ChEBI" id="CHEBI:58121"/>
    </ligand>
</feature>
<organism evidence="5 6">
    <name type="scientific">Clostridium fungisolvens</name>
    <dbReference type="NCBI Taxonomy" id="1604897"/>
    <lineage>
        <taxon>Bacteria</taxon>
        <taxon>Bacillati</taxon>
        <taxon>Bacillota</taxon>
        <taxon>Clostridia</taxon>
        <taxon>Eubacteriales</taxon>
        <taxon>Clostridiaceae</taxon>
        <taxon>Clostridium</taxon>
    </lineage>
</organism>
<evidence type="ECO:0000256" key="3">
    <source>
        <dbReference type="PIRSR" id="PIRSR005384-1"/>
    </source>
</evidence>
<dbReference type="GO" id="GO:0009052">
    <property type="term" value="P:pentose-phosphate shunt, non-oxidative branch"/>
    <property type="evidence" value="ECO:0007669"/>
    <property type="project" value="TreeGrafter"/>
</dbReference>
<keyword evidence="2 5" id="KW-0413">Isomerase</keyword>
<comment type="similarity">
    <text evidence="1">Belongs to the LacAB/RpiB family.</text>
</comment>
<dbReference type="NCBIfam" id="TIGR00689">
    <property type="entry name" value="rpiB_lacA_lacB"/>
    <property type="match status" value="1"/>
</dbReference>
<evidence type="ECO:0000313" key="5">
    <source>
        <dbReference type="EMBL" id="GFP77350.1"/>
    </source>
</evidence>
<feature type="binding site" evidence="4">
    <location>
        <position position="109"/>
    </location>
    <ligand>
        <name>D-ribulose 5-phosphate</name>
        <dbReference type="ChEBI" id="CHEBI:58121"/>
    </ligand>
</feature>
<dbReference type="GO" id="GO:0004751">
    <property type="term" value="F:ribose-5-phosphate isomerase activity"/>
    <property type="evidence" value="ECO:0007669"/>
    <property type="project" value="TreeGrafter"/>
</dbReference>
<name>A0A6V8SK94_9CLOT</name>
<dbReference type="PANTHER" id="PTHR30345:SF0">
    <property type="entry name" value="DNA DAMAGE-REPAIR_TOLERATION PROTEIN DRT102"/>
    <property type="match status" value="1"/>
</dbReference>
<evidence type="ECO:0000256" key="2">
    <source>
        <dbReference type="ARBA" id="ARBA00023235"/>
    </source>
</evidence>
<dbReference type="NCBIfam" id="TIGR01120">
    <property type="entry name" value="rpiB"/>
    <property type="match status" value="1"/>
</dbReference>
<dbReference type="GO" id="GO:0019316">
    <property type="term" value="P:D-allose catabolic process"/>
    <property type="evidence" value="ECO:0007669"/>
    <property type="project" value="TreeGrafter"/>
</dbReference>
<dbReference type="InterPro" id="IPR003500">
    <property type="entry name" value="RpiB_LacA_LacB"/>
</dbReference>
<keyword evidence="6" id="KW-1185">Reference proteome</keyword>
<proteinExistence type="inferred from homology"/>
<feature type="binding site" evidence="4">
    <location>
        <begin position="66"/>
        <end position="70"/>
    </location>
    <ligand>
        <name>D-ribulose 5-phosphate</name>
        <dbReference type="ChEBI" id="CHEBI:58121"/>
    </ligand>
</feature>
<evidence type="ECO:0000313" key="6">
    <source>
        <dbReference type="Proteomes" id="UP000580568"/>
    </source>
</evidence>
<dbReference type="SUPFAM" id="SSF89623">
    <property type="entry name" value="Ribose/Galactose isomerase RpiB/AlsB"/>
    <property type="match status" value="1"/>
</dbReference>
<dbReference type="NCBIfam" id="NF004051">
    <property type="entry name" value="PRK05571.1"/>
    <property type="match status" value="1"/>
</dbReference>
<evidence type="ECO:0000256" key="4">
    <source>
        <dbReference type="PIRSR" id="PIRSR005384-2"/>
    </source>
</evidence>
<dbReference type="Pfam" id="PF02502">
    <property type="entry name" value="LacAB_rpiB"/>
    <property type="match status" value="1"/>
</dbReference>
<feature type="binding site" evidence="4">
    <location>
        <position position="132"/>
    </location>
    <ligand>
        <name>D-ribulose 5-phosphate</name>
        <dbReference type="ChEBI" id="CHEBI:58121"/>
    </ligand>
</feature>
<feature type="binding site" evidence="4">
    <location>
        <position position="136"/>
    </location>
    <ligand>
        <name>D-ribulose 5-phosphate</name>
        <dbReference type="ChEBI" id="CHEBI:58121"/>
    </ligand>
</feature>
<reference evidence="5 6" key="1">
    <citation type="submission" date="2020-07" db="EMBL/GenBank/DDBJ databases">
        <title>A new beta-1,3-glucan-decomposing anaerobic bacterium isolated from anoxic soil subjected to biological soil disinfestation.</title>
        <authorList>
            <person name="Ueki A."/>
            <person name="Tonouchi A."/>
        </authorList>
    </citation>
    <scope>NUCLEOTIDE SEQUENCE [LARGE SCALE GENOMIC DNA]</scope>
    <source>
        <strain evidence="5 6">TW1</strain>
    </source>
</reference>
<accession>A0A6V8SK94</accession>
<sequence>MRIAIGSDHGGFRLKGEVIEHLKLKGIEIKDFGTLTEGSCDYADYAIQVAEAVVTKQFDFGILICGTGIGISIAANKVPGIRAAVCADTFSAHATRQHNDANILAMGERVVGTGLALDIVDTFLSAEFEGGRHATRINKIADIEKKYNK</sequence>
<evidence type="ECO:0000256" key="1">
    <source>
        <dbReference type="ARBA" id="ARBA00008754"/>
    </source>
</evidence>
<dbReference type="Gene3D" id="3.40.1400.10">
    <property type="entry name" value="Sugar-phosphate isomerase, RpiB/LacA/LacB"/>
    <property type="match status" value="1"/>
</dbReference>
<dbReference type="PANTHER" id="PTHR30345">
    <property type="entry name" value="RIBOSE-5-PHOSPHATE ISOMERASE B"/>
    <property type="match status" value="1"/>
</dbReference>
<comment type="caution">
    <text evidence="5">The sequence shown here is derived from an EMBL/GenBank/DDBJ whole genome shotgun (WGS) entry which is preliminary data.</text>
</comment>
<gene>
    <name evidence="5" type="ORF">bsdtw1_03477</name>
</gene>
<dbReference type="InterPro" id="IPR004785">
    <property type="entry name" value="RpiB"/>
</dbReference>
<dbReference type="Proteomes" id="UP000580568">
    <property type="component" value="Unassembled WGS sequence"/>
</dbReference>
<feature type="binding site" evidence="4">
    <location>
        <position position="99"/>
    </location>
    <ligand>
        <name>D-ribulose 5-phosphate</name>
        <dbReference type="ChEBI" id="CHEBI:58121"/>
    </ligand>
</feature>
<dbReference type="RefSeq" id="WP_183278730.1">
    <property type="nucleotide sequence ID" value="NZ_BLZR01000001.1"/>
</dbReference>
<feature type="active site" description="Proton acceptor" evidence="3">
    <location>
        <position position="65"/>
    </location>
</feature>
<protein>
    <submittedName>
        <fullName evidence="5">Sugar phosphate isomerase YwlF</fullName>
    </submittedName>
</protein>
<dbReference type="PIRSF" id="PIRSF005384">
    <property type="entry name" value="RpiB_LacA_B"/>
    <property type="match status" value="1"/>
</dbReference>
<dbReference type="AlphaFoldDB" id="A0A6V8SK94"/>
<feature type="active site" description="Proton donor" evidence="3">
    <location>
        <position position="98"/>
    </location>
</feature>
<dbReference type="EMBL" id="BLZR01000001">
    <property type="protein sequence ID" value="GFP77350.1"/>
    <property type="molecule type" value="Genomic_DNA"/>
</dbReference>